<evidence type="ECO:0000256" key="1">
    <source>
        <dbReference type="ARBA" id="ARBA00022679"/>
    </source>
</evidence>
<evidence type="ECO:0000313" key="7">
    <source>
        <dbReference type="WBParaSite" id="ECPE_0000289301-mRNA-1"/>
    </source>
</evidence>
<dbReference type="InterPro" id="IPR027791">
    <property type="entry name" value="Galactosyl_T_C"/>
</dbReference>
<dbReference type="Gene3D" id="3.90.550.10">
    <property type="entry name" value="Spore Coat Polysaccharide Biosynthesis Protein SpsA, Chain A"/>
    <property type="match status" value="1"/>
</dbReference>
<dbReference type="GO" id="GO:0006493">
    <property type="term" value="P:protein O-linked glycosylation"/>
    <property type="evidence" value="ECO:0007669"/>
    <property type="project" value="TreeGrafter"/>
</dbReference>
<dbReference type="Proteomes" id="UP000272942">
    <property type="component" value="Unassembled WGS sequence"/>
</dbReference>
<proteinExistence type="predicted"/>
<sequence>MSAFRLLALVGKHVRHEKTVKLIRNPQRYGLIKARMVGARAAMAEVLVFLDSHVTCTPKWLEPLLIRMVSFRARVNHTVNTGNHRDDDSDLNAERLIVSPIVFDNKEKGDINRPLYTGGFTWNLTFRWEYPPKPTASHNAAFEPQLTPAISGGIYASWRRAFFEMGGYDEEMNIWGGENIELSLRTWMCHGQMEIIPCSRVGHLFRKKHPYSFPEGIEQTVVKNRKRVALVWLTHVEDTEQHRPQEIKDYLSLFYDASPTAVEVDAGSVLDRKELAKQLNCRSFRWFLTNVYPKLLEEIELNTEQ</sequence>
<keyword evidence="1" id="KW-0808">Transferase</keyword>
<dbReference type="Pfam" id="PF00535">
    <property type="entry name" value="Glycos_transf_2"/>
    <property type="match status" value="1"/>
</dbReference>
<dbReference type="OrthoDB" id="429263at2759"/>
<evidence type="ECO:0000313" key="6">
    <source>
        <dbReference type="Proteomes" id="UP000272942"/>
    </source>
</evidence>
<dbReference type="InterPro" id="IPR029044">
    <property type="entry name" value="Nucleotide-diphossugar_trans"/>
</dbReference>
<dbReference type="GO" id="GO:0005794">
    <property type="term" value="C:Golgi apparatus"/>
    <property type="evidence" value="ECO:0007669"/>
    <property type="project" value="TreeGrafter"/>
</dbReference>
<dbReference type="SUPFAM" id="SSF53448">
    <property type="entry name" value="Nucleotide-diphospho-sugar transferases"/>
    <property type="match status" value="1"/>
</dbReference>
<evidence type="ECO:0000313" key="5">
    <source>
        <dbReference type="EMBL" id="VDP67722.1"/>
    </source>
</evidence>
<dbReference type="PANTHER" id="PTHR11675:SF126">
    <property type="entry name" value="RICIN B LECTIN DOMAIN-CONTAINING PROTEIN"/>
    <property type="match status" value="1"/>
</dbReference>
<dbReference type="Pfam" id="PF02709">
    <property type="entry name" value="Glyco_transf_7C"/>
    <property type="match status" value="1"/>
</dbReference>
<name>A0A183A7F5_9TREM</name>
<evidence type="ECO:0000256" key="2">
    <source>
        <dbReference type="ARBA" id="ARBA00023157"/>
    </source>
</evidence>
<keyword evidence="2" id="KW-1015">Disulfide bond</keyword>
<dbReference type="InterPro" id="IPR001173">
    <property type="entry name" value="Glyco_trans_2-like"/>
</dbReference>
<dbReference type="WBParaSite" id="ECPE_0000289301-mRNA-1">
    <property type="protein sequence ID" value="ECPE_0000289301-mRNA-1"/>
    <property type="gene ID" value="ECPE_0000289301"/>
</dbReference>
<reference evidence="5 6" key="2">
    <citation type="submission" date="2018-11" db="EMBL/GenBank/DDBJ databases">
        <authorList>
            <consortium name="Pathogen Informatics"/>
        </authorList>
    </citation>
    <scope>NUCLEOTIDE SEQUENCE [LARGE SCALE GENOMIC DNA]</scope>
    <source>
        <strain evidence="5 6">Egypt</strain>
    </source>
</reference>
<feature type="domain" description="Glycosyltransferase 2-like" evidence="3">
    <location>
        <begin position="12"/>
        <end position="75"/>
    </location>
</feature>
<gene>
    <name evidence="5" type="ORF">ECPE_LOCUS2890</name>
</gene>
<dbReference type="EMBL" id="UZAN01039930">
    <property type="protein sequence ID" value="VDP67722.1"/>
    <property type="molecule type" value="Genomic_DNA"/>
</dbReference>
<accession>A0A183A7F5</accession>
<protein>
    <submittedName>
        <fullName evidence="7">Glyco_trans_2-like domain-containing protein</fullName>
    </submittedName>
</protein>
<dbReference type="GO" id="GO:0004653">
    <property type="term" value="F:polypeptide N-acetylgalactosaminyltransferase activity"/>
    <property type="evidence" value="ECO:0007669"/>
    <property type="project" value="TreeGrafter"/>
</dbReference>
<organism evidence="7">
    <name type="scientific">Echinostoma caproni</name>
    <dbReference type="NCBI Taxonomy" id="27848"/>
    <lineage>
        <taxon>Eukaryota</taxon>
        <taxon>Metazoa</taxon>
        <taxon>Spiralia</taxon>
        <taxon>Lophotrochozoa</taxon>
        <taxon>Platyhelminthes</taxon>
        <taxon>Trematoda</taxon>
        <taxon>Digenea</taxon>
        <taxon>Plagiorchiida</taxon>
        <taxon>Echinostomata</taxon>
        <taxon>Echinostomatoidea</taxon>
        <taxon>Echinostomatidae</taxon>
        <taxon>Echinostoma</taxon>
    </lineage>
</organism>
<dbReference type="AlphaFoldDB" id="A0A183A7F5"/>
<evidence type="ECO:0000259" key="4">
    <source>
        <dbReference type="Pfam" id="PF02709"/>
    </source>
</evidence>
<keyword evidence="6" id="KW-1185">Reference proteome</keyword>
<reference evidence="7" key="1">
    <citation type="submission" date="2016-06" db="UniProtKB">
        <authorList>
            <consortium name="WormBaseParasite"/>
        </authorList>
    </citation>
    <scope>IDENTIFICATION</scope>
</reference>
<evidence type="ECO:0000259" key="3">
    <source>
        <dbReference type="Pfam" id="PF00535"/>
    </source>
</evidence>
<dbReference type="PANTHER" id="PTHR11675">
    <property type="entry name" value="N-ACETYLGALACTOSAMINYLTRANSFERASE"/>
    <property type="match status" value="1"/>
</dbReference>
<feature type="domain" description="Galactosyltransferase C-terminal" evidence="4">
    <location>
        <begin position="148"/>
        <end position="209"/>
    </location>
</feature>